<evidence type="ECO:0000256" key="1">
    <source>
        <dbReference type="ARBA" id="ARBA00004141"/>
    </source>
</evidence>
<evidence type="ECO:0000256" key="6">
    <source>
        <dbReference type="SAM" id="Phobius"/>
    </source>
</evidence>
<evidence type="ECO:0000256" key="4">
    <source>
        <dbReference type="ARBA" id="ARBA00022989"/>
    </source>
</evidence>
<comment type="similarity">
    <text evidence="2">Belongs to the CorA metal ion transporter (MIT) (TC 1.A.35) family.</text>
</comment>
<name>A0AAN7YXK0_9MYCE</name>
<dbReference type="InterPro" id="IPR045861">
    <property type="entry name" value="CorA_cytoplasmic_dom"/>
</dbReference>
<accession>A0AAN7YXK0</accession>
<dbReference type="Proteomes" id="UP001344447">
    <property type="component" value="Unassembled WGS sequence"/>
</dbReference>
<evidence type="ECO:0000313" key="8">
    <source>
        <dbReference type="Proteomes" id="UP001344447"/>
    </source>
</evidence>
<dbReference type="SUPFAM" id="SSF143865">
    <property type="entry name" value="CorA soluble domain-like"/>
    <property type="match status" value="1"/>
</dbReference>
<dbReference type="PANTHER" id="PTHR21535">
    <property type="entry name" value="MAGNESIUM AND COBALT TRANSPORT PROTEIN/MITOCHONDRIAL IMPORT INNER MEMBRANE TRANSLOCASE SUBUNIT TIM8"/>
    <property type="match status" value="1"/>
</dbReference>
<dbReference type="Pfam" id="PF01544">
    <property type="entry name" value="CorA"/>
    <property type="match status" value="1"/>
</dbReference>
<dbReference type="InterPro" id="IPR044089">
    <property type="entry name" value="Alr1-like"/>
</dbReference>
<dbReference type="SUPFAM" id="SSF144083">
    <property type="entry name" value="Magnesium transport protein CorA, transmembrane region"/>
    <property type="match status" value="1"/>
</dbReference>
<gene>
    <name evidence="7" type="ORF">RB653_004716</name>
</gene>
<feature type="transmembrane region" description="Helical" evidence="6">
    <location>
        <begin position="324"/>
        <end position="347"/>
    </location>
</feature>
<reference evidence="7 8" key="1">
    <citation type="submission" date="2023-11" db="EMBL/GenBank/DDBJ databases">
        <title>Dfirmibasis_genome.</title>
        <authorList>
            <person name="Edelbroek B."/>
            <person name="Kjellin J."/>
            <person name="Jerlstrom-Hultqvist J."/>
            <person name="Soderbom F."/>
        </authorList>
    </citation>
    <scope>NUCLEOTIDE SEQUENCE [LARGE SCALE GENOMIC DNA]</scope>
    <source>
        <strain evidence="7 8">TNS-C-14</strain>
    </source>
</reference>
<evidence type="ECO:0000256" key="3">
    <source>
        <dbReference type="ARBA" id="ARBA00022692"/>
    </source>
</evidence>
<keyword evidence="5 6" id="KW-0472">Membrane</keyword>
<comment type="subcellular location">
    <subcellularLocation>
        <location evidence="1">Membrane</location>
        <topology evidence="1">Multi-pass membrane protein</topology>
    </subcellularLocation>
</comment>
<dbReference type="GO" id="GO:0010961">
    <property type="term" value="P:intracellular magnesium ion homeostasis"/>
    <property type="evidence" value="ECO:0007669"/>
    <property type="project" value="TreeGrafter"/>
</dbReference>
<dbReference type="Gene3D" id="3.30.460.20">
    <property type="entry name" value="CorA soluble domain-like"/>
    <property type="match status" value="1"/>
</dbReference>
<dbReference type="PANTHER" id="PTHR21535:SF51">
    <property type="entry name" value="MANGANESE RESISTANCE PROTEIN MNR2"/>
    <property type="match status" value="1"/>
</dbReference>
<keyword evidence="3 6" id="KW-0812">Transmembrane</keyword>
<evidence type="ECO:0000256" key="2">
    <source>
        <dbReference type="ARBA" id="ARBA00009765"/>
    </source>
</evidence>
<dbReference type="EMBL" id="JAVFKY010000001">
    <property type="protein sequence ID" value="KAK5583126.1"/>
    <property type="molecule type" value="Genomic_DNA"/>
</dbReference>
<dbReference type="GO" id="GO:0015095">
    <property type="term" value="F:magnesium ion transmembrane transporter activity"/>
    <property type="evidence" value="ECO:0007669"/>
    <property type="project" value="InterPro"/>
</dbReference>
<dbReference type="AlphaFoldDB" id="A0AAN7YXK0"/>
<evidence type="ECO:0000313" key="7">
    <source>
        <dbReference type="EMBL" id="KAK5583126.1"/>
    </source>
</evidence>
<sequence length="386" mass="44208">MNNNEYEFDVLNESQGAATESTSVCSNGTNINRKTLLSEGKHIFITNQTSLINELVSFEELKSFLKDQLNENYKEKVENKIHYWVDLQNLENPEISEICDILSIHPLTKKDIIRQETREKCEFFSNHIFLVVNEIHYAPGSNVLVAGTLNMLLFPRIVFTFHQEELQSTYQVIRMMKYNQSGGLPSSGWMIYAYLDSIVDIYIDLVDKIMLETQSLDELVLVLSGIKQNELFTRIGLAGRRVTNLHSGVFGKSEIISVLLRDEKLIPIDMMRYLKNVQDHILRMLQKLTLSQRLLSNLNNIYMARVSLEVSDASNSVNRNMRKFTAISTIFIPLTLLAGIMGMNVRLPGMVGFPHGDSYYFFIGIILIMLLFSITVGGLFKRAKWL</sequence>
<comment type="caution">
    <text evidence="7">The sequence shown here is derived from an EMBL/GenBank/DDBJ whole genome shotgun (WGS) entry which is preliminary data.</text>
</comment>
<dbReference type="GO" id="GO:0016020">
    <property type="term" value="C:membrane"/>
    <property type="evidence" value="ECO:0007669"/>
    <property type="project" value="UniProtKB-SubCell"/>
</dbReference>
<feature type="transmembrane region" description="Helical" evidence="6">
    <location>
        <begin position="359"/>
        <end position="380"/>
    </location>
</feature>
<dbReference type="InterPro" id="IPR002523">
    <property type="entry name" value="MgTranspt_CorA/ZnTranspt_ZntB"/>
</dbReference>
<keyword evidence="4 6" id="KW-1133">Transmembrane helix</keyword>
<keyword evidence="8" id="KW-1185">Reference proteome</keyword>
<organism evidence="7 8">
    <name type="scientific">Dictyostelium firmibasis</name>
    <dbReference type="NCBI Taxonomy" id="79012"/>
    <lineage>
        <taxon>Eukaryota</taxon>
        <taxon>Amoebozoa</taxon>
        <taxon>Evosea</taxon>
        <taxon>Eumycetozoa</taxon>
        <taxon>Dictyostelia</taxon>
        <taxon>Dictyosteliales</taxon>
        <taxon>Dictyosteliaceae</taxon>
        <taxon>Dictyostelium</taxon>
    </lineage>
</organism>
<protein>
    <submittedName>
        <fullName evidence="7">Uncharacterized protein</fullName>
    </submittedName>
</protein>
<dbReference type="CDD" id="cd12829">
    <property type="entry name" value="Alr1p-like"/>
    <property type="match status" value="1"/>
</dbReference>
<dbReference type="Gene3D" id="1.20.58.340">
    <property type="entry name" value="Magnesium transport protein CorA, transmembrane region"/>
    <property type="match status" value="2"/>
</dbReference>
<evidence type="ECO:0000256" key="5">
    <source>
        <dbReference type="ARBA" id="ARBA00023136"/>
    </source>
</evidence>
<proteinExistence type="inferred from homology"/>
<dbReference type="InterPro" id="IPR045863">
    <property type="entry name" value="CorA_TM1_TM2"/>
</dbReference>